<dbReference type="AlphaFoldDB" id="A0A6N7EN79"/>
<organism evidence="1 2">
    <name type="scientific">Georgenia subflava</name>
    <dbReference type="NCBI Taxonomy" id="1622177"/>
    <lineage>
        <taxon>Bacteria</taxon>
        <taxon>Bacillati</taxon>
        <taxon>Actinomycetota</taxon>
        <taxon>Actinomycetes</taxon>
        <taxon>Micrococcales</taxon>
        <taxon>Bogoriellaceae</taxon>
        <taxon>Georgenia</taxon>
    </lineage>
</organism>
<sequence length="179" mass="19692">MIDFGTLDRAEAQAYHEAYVAAVPDRVAWLAREVRRTGGPEAAVDGSPESLGPLWAWLRGRLEEQGGPRVDLPGRPPWYDPARPNPHLGDGALWLVDAVGCYLAVLVLSAVPDARWELYRVAKRFKDVMQNRTVLAGSALGRPADPARMVYTAVIRTVIHDEPWDPAALRGLYDSLVNG</sequence>
<dbReference type="OrthoDB" id="4935069at2"/>
<keyword evidence="2" id="KW-1185">Reference proteome</keyword>
<comment type="caution">
    <text evidence="1">The sequence shown here is derived from an EMBL/GenBank/DDBJ whole genome shotgun (WGS) entry which is preliminary data.</text>
</comment>
<name>A0A6N7EN79_9MICO</name>
<evidence type="ECO:0000313" key="1">
    <source>
        <dbReference type="EMBL" id="MPV38553.1"/>
    </source>
</evidence>
<evidence type="ECO:0000313" key="2">
    <source>
        <dbReference type="Proteomes" id="UP000437709"/>
    </source>
</evidence>
<protein>
    <submittedName>
        <fullName evidence="1">Uncharacterized protein</fullName>
    </submittedName>
</protein>
<gene>
    <name evidence="1" type="ORF">GB881_16165</name>
</gene>
<accession>A0A6N7EN79</accession>
<dbReference type="Proteomes" id="UP000437709">
    <property type="component" value="Unassembled WGS sequence"/>
</dbReference>
<proteinExistence type="predicted"/>
<dbReference type="RefSeq" id="WP_152194218.1">
    <property type="nucleotide sequence ID" value="NZ_VUKD01000001.1"/>
</dbReference>
<dbReference type="EMBL" id="WHPC01000088">
    <property type="protein sequence ID" value="MPV38553.1"/>
    <property type="molecule type" value="Genomic_DNA"/>
</dbReference>
<reference evidence="1 2" key="1">
    <citation type="submission" date="2019-10" db="EMBL/GenBank/DDBJ databases">
        <title>Georgenia wutianyii sp. nov. and Georgenia yuyongxinii sp. nov. isolated from plateau pika (Ochotona curzoniae) in the Qinghai-Tibet plateau of China.</title>
        <authorList>
            <person name="Tian Z."/>
        </authorList>
    </citation>
    <scope>NUCLEOTIDE SEQUENCE [LARGE SCALE GENOMIC DNA]</scope>
    <source>
        <strain evidence="1 2">JCM 19765</strain>
    </source>
</reference>